<reference evidence="2 3" key="1">
    <citation type="journal article" date="2012" name="Genome Biol.">
        <title>Genome and low-iron response of an oceanic diatom adapted to chronic iron limitation.</title>
        <authorList>
            <person name="Lommer M."/>
            <person name="Specht M."/>
            <person name="Roy A.S."/>
            <person name="Kraemer L."/>
            <person name="Andreson R."/>
            <person name="Gutowska M.A."/>
            <person name="Wolf J."/>
            <person name="Bergner S.V."/>
            <person name="Schilhabel M.B."/>
            <person name="Klostermeier U.C."/>
            <person name="Beiko R.G."/>
            <person name="Rosenstiel P."/>
            <person name="Hippler M."/>
            <person name="Laroche J."/>
        </authorList>
    </citation>
    <scope>NUCLEOTIDE SEQUENCE [LARGE SCALE GENOMIC DNA]</scope>
    <source>
        <strain evidence="2 3">CCMP1005</strain>
    </source>
</reference>
<feature type="non-terminal residue" evidence="2">
    <location>
        <position position="112"/>
    </location>
</feature>
<organism evidence="2 3">
    <name type="scientific">Thalassiosira oceanica</name>
    <name type="common">Marine diatom</name>
    <dbReference type="NCBI Taxonomy" id="159749"/>
    <lineage>
        <taxon>Eukaryota</taxon>
        <taxon>Sar</taxon>
        <taxon>Stramenopiles</taxon>
        <taxon>Ochrophyta</taxon>
        <taxon>Bacillariophyta</taxon>
        <taxon>Coscinodiscophyceae</taxon>
        <taxon>Thalassiosirophycidae</taxon>
        <taxon>Thalassiosirales</taxon>
        <taxon>Thalassiosiraceae</taxon>
        <taxon>Thalassiosira</taxon>
    </lineage>
</organism>
<sequence length="112" mass="11752">MLLITPFELGCPPYSQQANGRDPSPACDGRGRPKEEVETLVANSARHGGGVGWEEPARATGNGAGGACRINLRQTGPDLAWAAGRGLFSLQSLRHVRAVRASSAGQGFGIRR</sequence>
<dbReference type="Proteomes" id="UP000266841">
    <property type="component" value="Unassembled WGS sequence"/>
</dbReference>
<dbReference type="AlphaFoldDB" id="K0SW23"/>
<gene>
    <name evidence="2" type="ORF">THAOC_08013</name>
</gene>
<evidence type="ECO:0000313" key="3">
    <source>
        <dbReference type="Proteomes" id="UP000266841"/>
    </source>
</evidence>
<dbReference type="EMBL" id="AGNL01008302">
    <property type="protein sequence ID" value="EJK70613.1"/>
    <property type="molecule type" value="Genomic_DNA"/>
</dbReference>
<evidence type="ECO:0000256" key="1">
    <source>
        <dbReference type="SAM" id="MobiDB-lite"/>
    </source>
</evidence>
<keyword evidence="3" id="KW-1185">Reference proteome</keyword>
<name>K0SW23_THAOC</name>
<proteinExistence type="predicted"/>
<protein>
    <submittedName>
        <fullName evidence="2">Uncharacterized protein</fullName>
    </submittedName>
</protein>
<feature type="region of interest" description="Disordered" evidence="1">
    <location>
        <begin position="14"/>
        <end position="65"/>
    </location>
</feature>
<comment type="caution">
    <text evidence="2">The sequence shown here is derived from an EMBL/GenBank/DDBJ whole genome shotgun (WGS) entry which is preliminary data.</text>
</comment>
<evidence type="ECO:0000313" key="2">
    <source>
        <dbReference type="EMBL" id="EJK70613.1"/>
    </source>
</evidence>
<accession>K0SW23</accession>